<sequence>MLRLNSNDISEDDIDESEIHGIFCLEFIRDIFLWSVFADSFNLSICLCSHSPNAMIAALLASKINKTAAELANDKELAIKYLKKKTEFDVHAAQIIDKCFLQDENFALQLLTTRSHLYFGYSSLKLAEETNNRSFLATRCVQAYADRL</sequence>
<evidence type="ECO:0000256" key="2">
    <source>
        <dbReference type="ARBA" id="ARBA00022692"/>
    </source>
</evidence>
<feature type="domain" description="TRPM-like" evidence="5">
    <location>
        <begin position="18"/>
        <end position="137"/>
    </location>
</feature>
<keyword evidence="3" id="KW-1133">Transmembrane helix</keyword>
<evidence type="ECO:0000256" key="4">
    <source>
        <dbReference type="ARBA" id="ARBA00023136"/>
    </source>
</evidence>
<evidence type="ECO:0000259" key="5">
    <source>
        <dbReference type="Pfam" id="PF25508"/>
    </source>
</evidence>
<comment type="subcellular location">
    <subcellularLocation>
        <location evidence="1">Membrane</location>
        <topology evidence="1">Multi-pass membrane protein</topology>
    </subcellularLocation>
</comment>
<feature type="non-terminal residue" evidence="6">
    <location>
        <position position="1"/>
    </location>
</feature>
<accession>A0A8S3FGZ5</accession>
<dbReference type="InterPro" id="IPR050927">
    <property type="entry name" value="TRPM"/>
</dbReference>
<dbReference type="AlphaFoldDB" id="A0A8S3FGZ5"/>
<dbReference type="InterPro" id="IPR057366">
    <property type="entry name" value="TRPM-like"/>
</dbReference>
<protein>
    <recommendedName>
        <fullName evidence="5">TRPM-like domain-containing protein</fullName>
    </recommendedName>
</protein>
<evidence type="ECO:0000256" key="3">
    <source>
        <dbReference type="ARBA" id="ARBA00022989"/>
    </source>
</evidence>
<keyword evidence="4" id="KW-0472">Membrane</keyword>
<proteinExistence type="predicted"/>
<keyword evidence="2" id="KW-0812">Transmembrane</keyword>
<dbReference type="Proteomes" id="UP000681967">
    <property type="component" value="Unassembled WGS sequence"/>
</dbReference>
<dbReference type="PANTHER" id="PTHR13800">
    <property type="entry name" value="TRANSIENT RECEPTOR POTENTIAL CATION CHANNEL, SUBFAMILY M, MEMBER 6"/>
    <property type="match status" value="1"/>
</dbReference>
<comment type="caution">
    <text evidence="6">The sequence shown here is derived from an EMBL/GenBank/DDBJ whole genome shotgun (WGS) entry which is preliminary data.</text>
</comment>
<dbReference type="GO" id="GO:0030001">
    <property type="term" value="P:metal ion transport"/>
    <property type="evidence" value="ECO:0007669"/>
    <property type="project" value="TreeGrafter"/>
</dbReference>
<gene>
    <name evidence="6" type="ORF">BYL167_LOCUS67215</name>
</gene>
<dbReference type="GO" id="GO:0005261">
    <property type="term" value="F:monoatomic cation channel activity"/>
    <property type="evidence" value="ECO:0007669"/>
    <property type="project" value="TreeGrafter"/>
</dbReference>
<evidence type="ECO:0000313" key="7">
    <source>
        <dbReference type="Proteomes" id="UP000681967"/>
    </source>
</evidence>
<organism evidence="6 7">
    <name type="scientific">Rotaria magnacalcarata</name>
    <dbReference type="NCBI Taxonomy" id="392030"/>
    <lineage>
        <taxon>Eukaryota</taxon>
        <taxon>Metazoa</taxon>
        <taxon>Spiralia</taxon>
        <taxon>Gnathifera</taxon>
        <taxon>Rotifera</taxon>
        <taxon>Eurotatoria</taxon>
        <taxon>Bdelloidea</taxon>
        <taxon>Philodinida</taxon>
        <taxon>Philodinidae</taxon>
        <taxon>Rotaria</taxon>
    </lineage>
</organism>
<reference evidence="6" key="1">
    <citation type="submission" date="2021-02" db="EMBL/GenBank/DDBJ databases">
        <authorList>
            <person name="Nowell W R."/>
        </authorList>
    </citation>
    <scope>NUCLEOTIDE SEQUENCE</scope>
</reference>
<dbReference type="PANTHER" id="PTHR13800:SF41">
    <property type="entry name" value="PROTEIN CED-11"/>
    <property type="match status" value="1"/>
</dbReference>
<name>A0A8S3FGZ5_9BILA</name>
<dbReference type="EMBL" id="CAJOBH010245005">
    <property type="protein sequence ID" value="CAF5122081.1"/>
    <property type="molecule type" value="Genomic_DNA"/>
</dbReference>
<dbReference type="Pfam" id="PF25508">
    <property type="entry name" value="TRPM2"/>
    <property type="match status" value="1"/>
</dbReference>
<evidence type="ECO:0000313" key="6">
    <source>
        <dbReference type="EMBL" id="CAF5122081.1"/>
    </source>
</evidence>
<evidence type="ECO:0000256" key="1">
    <source>
        <dbReference type="ARBA" id="ARBA00004141"/>
    </source>
</evidence>
<dbReference type="GO" id="GO:0005886">
    <property type="term" value="C:plasma membrane"/>
    <property type="evidence" value="ECO:0007669"/>
    <property type="project" value="TreeGrafter"/>
</dbReference>